<dbReference type="AlphaFoldDB" id="A0A9W5TWC8"/>
<dbReference type="RefSeq" id="WP_188724883.1">
    <property type="nucleotide sequence ID" value="NZ_BMJD01000009.1"/>
</dbReference>
<dbReference type="InterPro" id="IPR015943">
    <property type="entry name" value="WD40/YVTN_repeat-like_dom_sf"/>
</dbReference>
<evidence type="ECO:0000313" key="3">
    <source>
        <dbReference type="Proteomes" id="UP000621492"/>
    </source>
</evidence>
<feature type="signal peptide" evidence="1">
    <location>
        <begin position="1"/>
        <end position="19"/>
    </location>
</feature>
<dbReference type="PROSITE" id="PS51257">
    <property type="entry name" value="PROKAR_LIPOPROTEIN"/>
    <property type="match status" value="1"/>
</dbReference>
<sequence length="379" mass="42599">MKKVHYLFIFTAFILIVLAGCGENSDSTEVGKDKKSGKDDQASYKELETIDLEGTVSKLNFSLDEDGNTLLWGENDGGLGDDKRRYVWVDGDVKELNIEKFDQFSILSGSGNIINGKTDWDAEVNKRHSILEYNPATDKTEEFVAENDRDDILLPSHGVYLQEPRTYIHTVTNTDLEDAETYIWNIDNNEFTDLNFIHDIKLEVGEELKSYPHFFLSADASMVYASVLDGGIFAYDIEAQKTETLLSSNNVLPADGYTTMLTSDGKYITYGVNDSDDENIIVTYHALDVDTKESIEIGKGNALFTLSDGNVIIVDENDIKLFDFETEELKTIHTIKLEENEEIDNVTVSLDGSTIAYGYTTKDEDDEESTSHIKILQNK</sequence>
<reference evidence="2" key="2">
    <citation type="submission" date="2020-09" db="EMBL/GenBank/DDBJ databases">
        <authorList>
            <person name="Sun Q."/>
            <person name="Zhou Y."/>
        </authorList>
    </citation>
    <scope>NUCLEOTIDE SEQUENCE</scope>
    <source>
        <strain evidence="2">CGMCC 1.15454</strain>
    </source>
</reference>
<reference evidence="2" key="1">
    <citation type="journal article" date="2014" name="Int. J. Syst. Evol. Microbiol.">
        <title>Complete genome sequence of Corynebacterium casei LMG S-19264T (=DSM 44701T), isolated from a smear-ripened cheese.</title>
        <authorList>
            <consortium name="US DOE Joint Genome Institute (JGI-PGF)"/>
            <person name="Walter F."/>
            <person name="Albersmeier A."/>
            <person name="Kalinowski J."/>
            <person name="Ruckert C."/>
        </authorList>
    </citation>
    <scope>NUCLEOTIDE SEQUENCE</scope>
    <source>
        <strain evidence="2">CGMCC 1.15454</strain>
    </source>
</reference>
<organism evidence="2 3">
    <name type="scientific">Lentibacillus populi</name>
    <dbReference type="NCBI Taxonomy" id="1827502"/>
    <lineage>
        <taxon>Bacteria</taxon>
        <taxon>Bacillati</taxon>
        <taxon>Bacillota</taxon>
        <taxon>Bacilli</taxon>
        <taxon>Bacillales</taxon>
        <taxon>Bacillaceae</taxon>
        <taxon>Lentibacillus</taxon>
    </lineage>
</organism>
<dbReference type="Gene3D" id="2.130.10.10">
    <property type="entry name" value="YVTN repeat-like/Quinoprotein amine dehydrogenase"/>
    <property type="match status" value="1"/>
</dbReference>
<protein>
    <submittedName>
        <fullName evidence="2">Uncharacterized protein</fullName>
    </submittedName>
</protein>
<keyword evidence="1" id="KW-0732">Signal</keyword>
<evidence type="ECO:0000313" key="2">
    <source>
        <dbReference type="EMBL" id="GGB38877.1"/>
    </source>
</evidence>
<dbReference type="Proteomes" id="UP000621492">
    <property type="component" value="Unassembled WGS sequence"/>
</dbReference>
<proteinExistence type="predicted"/>
<dbReference type="EMBL" id="BMJD01000009">
    <property type="protein sequence ID" value="GGB38877.1"/>
    <property type="molecule type" value="Genomic_DNA"/>
</dbReference>
<comment type="caution">
    <text evidence="2">The sequence shown here is derived from an EMBL/GenBank/DDBJ whole genome shotgun (WGS) entry which is preliminary data.</text>
</comment>
<evidence type="ECO:0000256" key="1">
    <source>
        <dbReference type="SAM" id="SignalP"/>
    </source>
</evidence>
<name>A0A9W5TWC8_9BACI</name>
<keyword evidence="3" id="KW-1185">Reference proteome</keyword>
<gene>
    <name evidence="2" type="ORF">GCM10011409_15490</name>
</gene>
<feature type="chain" id="PRO_5040954005" evidence="1">
    <location>
        <begin position="20"/>
        <end position="379"/>
    </location>
</feature>
<accession>A0A9W5TWC8</accession>
<dbReference type="SUPFAM" id="SSF82171">
    <property type="entry name" value="DPP6 N-terminal domain-like"/>
    <property type="match status" value="1"/>
</dbReference>